<feature type="transmembrane region" description="Helical" evidence="12">
    <location>
        <begin position="199"/>
        <end position="219"/>
    </location>
</feature>
<dbReference type="InterPro" id="IPR026593">
    <property type="entry name" value="SecY"/>
</dbReference>
<proteinExistence type="inferred from homology"/>
<keyword evidence="12" id="KW-0793">Thylakoid</keyword>
<dbReference type="Pfam" id="PF00344">
    <property type="entry name" value="SecY"/>
    <property type="match status" value="1"/>
</dbReference>
<dbReference type="Gene3D" id="1.10.3370.10">
    <property type="entry name" value="SecY subunit domain"/>
    <property type="match status" value="1"/>
</dbReference>
<feature type="transmembrane region" description="Helical" evidence="12">
    <location>
        <begin position="137"/>
        <end position="159"/>
    </location>
</feature>
<keyword evidence="3 12" id="KW-0813">Transport</keyword>
<dbReference type="GO" id="GO:0065002">
    <property type="term" value="P:intracellular protein transmembrane transport"/>
    <property type="evidence" value="ECO:0007669"/>
    <property type="project" value="UniProtKB-UniRule"/>
</dbReference>
<feature type="transmembrane region" description="Helical" evidence="12">
    <location>
        <begin position="295"/>
        <end position="316"/>
    </location>
</feature>
<feature type="transmembrane region" description="Helical" evidence="12">
    <location>
        <begin position="12"/>
        <end position="33"/>
    </location>
</feature>
<accession>A0A7L4WNU1</accession>
<evidence type="ECO:0000256" key="4">
    <source>
        <dbReference type="ARBA" id="ARBA00022692"/>
    </source>
</evidence>
<evidence type="ECO:0000256" key="11">
    <source>
        <dbReference type="ARBA" id="ARBA00062357"/>
    </source>
</evidence>
<evidence type="ECO:0000256" key="3">
    <source>
        <dbReference type="ARBA" id="ARBA00022448"/>
    </source>
</evidence>
<evidence type="ECO:0000313" key="14">
    <source>
        <dbReference type="EMBL" id="QFR99940.1"/>
    </source>
</evidence>
<comment type="similarity">
    <text evidence="2 12 13">Belongs to the SecY/SEC61-alpha family.</text>
</comment>
<keyword evidence="7 12" id="KW-0811">Translocation</keyword>
<dbReference type="PRINTS" id="PR00303">
    <property type="entry name" value="SECYTRNLCASE"/>
</dbReference>
<keyword evidence="14" id="KW-0150">Chloroplast</keyword>
<keyword evidence="14" id="KW-0934">Plastid</keyword>
<organism evidence="14">
    <name type="scientific">Osmundea sinicola</name>
    <dbReference type="NCBI Taxonomy" id="290685"/>
    <lineage>
        <taxon>Eukaryota</taxon>
        <taxon>Rhodophyta</taxon>
        <taxon>Florideophyceae</taxon>
        <taxon>Rhodymeniophycidae</taxon>
        <taxon>Ceramiales</taxon>
        <taxon>Rhodomelaceae</taxon>
        <taxon>Laurencieae</taxon>
        <taxon>Osmundea</taxon>
    </lineage>
</organism>
<feature type="transmembrane region" description="Helical" evidence="12">
    <location>
        <begin position="352"/>
        <end position="370"/>
    </location>
</feature>
<comment type="subcellular location">
    <subcellularLocation>
        <location evidence="1">Membrane</location>
        <topology evidence="1">Multi-pass membrane protein</topology>
    </subcellularLocation>
    <subcellularLocation>
        <location evidence="12">Plastid</location>
        <location evidence="12">Chloroplast thylakoid membrane</location>
        <topology evidence="12">Multi-pass membrane protein</topology>
    </subcellularLocation>
</comment>
<keyword evidence="8 12" id="KW-0472">Membrane</keyword>
<evidence type="ECO:0000256" key="9">
    <source>
        <dbReference type="ARBA" id="ARBA00039733"/>
    </source>
</evidence>
<evidence type="ECO:0000256" key="2">
    <source>
        <dbReference type="ARBA" id="ARBA00005751"/>
    </source>
</evidence>
<dbReference type="InterPro" id="IPR023201">
    <property type="entry name" value="SecY_dom_sf"/>
</dbReference>
<dbReference type="RefSeq" id="YP_009944646.1">
    <property type="nucleotide sequence ID" value="NC_051457.1"/>
</dbReference>
<dbReference type="GO" id="GO:0009535">
    <property type="term" value="C:chloroplast thylakoid membrane"/>
    <property type="evidence" value="ECO:0007669"/>
    <property type="project" value="UniProtKB-SubCell"/>
</dbReference>
<dbReference type="InterPro" id="IPR030659">
    <property type="entry name" value="SecY_CS"/>
</dbReference>
<evidence type="ECO:0000256" key="6">
    <source>
        <dbReference type="ARBA" id="ARBA00022989"/>
    </source>
</evidence>
<feature type="transmembrane region" description="Helical" evidence="12">
    <location>
        <begin position="376"/>
        <end position="395"/>
    </location>
</feature>
<dbReference type="GO" id="GO:0006605">
    <property type="term" value="P:protein targeting"/>
    <property type="evidence" value="ECO:0007669"/>
    <property type="project" value="UniProtKB-UniRule"/>
</dbReference>
<feature type="transmembrane region" description="Helical" evidence="12">
    <location>
        <begin position="255"/>
        <end position="275"/>
    </location>
</feature>
<keyword evidence="6 12" id="KW-1133">Transmembrane helix</keyword>
<dbReference type="PANTHER" id="PTHR10906">
    <property type="entry name" value="SECY/SEC61-ALPHA FAMILY MEMBER"/>
    <property type="match status" value="1"/>
</dbReference>
<dbReference type="PROSITE" id="PS00756">
    <property type="entry name" value="SECY_2"/>
    <property type="match status" value="1"/>
</dbReference>
<dbReference type="SUPFAM" id="SSF103491">
    <property type="entry name" value="Preprotein translocase SecY subunit"/>
    <property type="match status" value="1"/>
</dbReference>
<protein>
    <recommendedName>
        <fullName evidence="9 12">Protein translocase subunit SecY</fullName>
    </recommendedName>
</protein>
<reference evidence="14" key="1">
    <citation type="submission" date="2018-09" db="EMBL/GenBank/DDBJ databases">
        <title>Genomics and Phylogenetic analysis of three type specimens of Osmundea (Rhodomelaceae, Rhodophyta).</title>
        <authorList>
            <person name="Hughey J.R."/>
            <person name="Miller K.A."/>
        </authorList>
    </citation>
    <scope>NUCLEOTIDE SEQUENCE</scope>
</reference>
<feature type="transmembrane region" description="Helical" evidence="12">
    <location>
        <begin position="166"/>
        <end position="184"/>
    </location>
</feature>
<dbReference type="FunFam" id="1.10.3370.10:FF:000001">
    <property type="entry name" value="Preprotein translocase subunit SecY"/>
    <property type="match status" value="1"/>
</dbReference>
<evidence type="ECO:0000256" key="10">
    <source>
        <dbReference type="ARBA" id="ARBA00055151"/>
    </source>
</evidence>
<comment type="function">
    <text evidence="10 12">The central subunit of the protein translocation channel SecYE. Consists of two halves formed by TMs 1-5 and 6-10. These two domains form a lateral gate at the front which open onto the bilayer between TMs 2 and 7, and are clamped together by SecE at the back. The channel is closed by both a pore ring composed of hydrophobic SecY resides and a short helix (helix 2A) on the extracellular side of the membrane which forms a plug.</text>
</comment>
<evidence type="ECO:0000256" key="1">
    <source>
        <dbReference type="ARBA" id="ARBA00004141"/>
    </source>
</evidence>
<evidence type="ECO:0000256" key="12">
    <source>
        <dbReference type="HAMAP-Rule" id="MF_01465"/>
    </source>
</evidence>
<dbReference type="HAMAP" id="MF_01465">
    <property type="entry name" value="SecY"/>
    <property type="match status" value="1"/>
</dbReference>
<comment type="subunit">
    <text evidence="11">Component of the plastid Sec protein translocase complex, which is composed of at least SecY, SecE and SecG.</text>
</comment>
<dbReference type="AlphaFoldDB" id="A0A7L4WNU1"/>
<dbReference type="PIRSF" id="PIRSF004557">
    <property type="entry name" value="SecY"/>
    <property type="match status" value="1"/>
</dbReference>
<dbReference type="NCBIfam" id="TIGR00967">
    <property type="entry name" value="3a0501s007"/>
    <property type="match status" value="1"/>
</dbReference>
<evidence type="ECO:0000256" key="13">
    <source>
        <dbReference type="RuleBase" id="RU004349"/>
    </source>
</evidence>
<feature type="transmembrane region" description="Helical" evidence="12">
    <location>
        <begin position="53"/>
        <end position="76"/>
    </location>
</feature>
<sequence length="415" mass="46822">MAMNMEYKNKLTIKITITLIVLLISRIGIFIPIPGIDHQGFSSNIIDNKVINFLNIFSGGGFSTIGIFSLGIIPYINSSIITKLLVKIVPQLEEIQKNDGELGKQKIIKITRYFTVIWAVIQSLSISLWIKPYTFNWNNYFILDLILILTTGSVIMMWFSELITEYGIGNGPSLVIFQNIISNIPRNLTNYNIQTTNNFLTITSITTLCIIILMTNILIQDSKRKVNIISTRQLGTLTNLKEQNYIPLKLNQGGVMPIVFASAAIASPQYLLYTINENDKLIKPIIKLILTNNTVYLLVYSILIILFSYFYSSIILNPDEISENLQKMGASLPNIRPGKETIKYLQRVINKLTLIGSLFLFLIAQLPFIVSKTTQLNIFQGLGTTSLLILVGVAIDTAKQIQIYIISEQYDNMME</sequence>
<evidence type="ECO:0000256" key="5">
    <source>
        <dbReference type="ARBA" id="ARBA00022927"/>
    </source>
</evidence>
<name>A0A7L4WNU1_9FLOR</name>
<gene>
    <name evidence="12 14" type="primary">secY</name>
</gene>
<dbReference type="EMBL" id="MH898941">
    <property type="protein sequence ID" value="QFR99940.1"/>
    <property type="molecule type" value="Genomic_DNA"/>
</dbReference>
<keyword evidence="4 12" id="KW-0812">Transmembrane</keyword>
<geneLocation type="chloroplast" evidence="14"/>
<evidence type="ECO:0000256" key="7">
    <source>
        <dbReference type="ARBA" id="ARBA00023010"/>
    </source>
</evidence>
<keyword evidence="5 12" id="KW-0653">Protein transport</keyword>
<dbReference type="InterPro" id="IPR002208">
    <property type="entry name" value="SecY/SEC61-alpha"/>
</dbReference>
<dbReference type="GeneID" id="60234992"/>
<feature type="transmembrane region" description="Helical" evidence="12">
    <location>
        <begin position="113"/>
        <end position="131"/>
    </location>
</feature>
<comment type="subunit">
    <text evidence="12">Component of the plastid Sec protein translocase complex, which is composed of at least SecY and SecE.</text>
</comment>
<evidence type="ECO:0000256" key="8">
    <source>
        <dbReference type="ARBA" id="ARBA00023136"/>
    </source>
</evidence>